<dbReference type="Pfam" id="PF00291">
    <property type="entry name" value="PALP"/>
    <property type="match status" value="1"/>
</dbReference>
<evidence type="ECO:0000256" key="5">
    <source>
        <dbReference type="ARBA" id="ARBA00011270"/>
    </source>
</evidence>
<keyword evidence="8" id="KW-0822">Tryptophan biosynthesis</keyword>
<comment type="subunit">
    <text evidence="5">Tetramer of two alpha and two beta chains.</text>
</comment>
<comment type="function">
    <text evidence="2">The beta subunit is responsible for the synthesis of L-tryptophan from indole and L-serine.</text>
</comment>
<dbReference type="SUPFAM" id="SSF53686">
    <property type="entry name" value="Tryptophan synthase beta subunit-like PLP-dependent enzymes"/>
    <property type="match status" value="1"/>
</dbReference>
<evidence type="ECO:0000256" key="8">
    <source>
        <dbReference type="ARBA" id="ARBA00022822"/>
    </source>
</evidence>
<proteinExistence type="inferred from homology"/>
<keyword evidence="10" id="KW-0057">Aromatic amino acid biosynthesis</keyword>
<dbReference type="PROSITE" id="PS00168">
    <property type="entry name" value="TRP_SYNTHASE_BETA"/>
    <property type="match status" value="1"/>
</dbReference>
<dbReference type="InterPro" id="IPR001926">
    <property type="entry name" value="TrpB-like_PALP"/>
</dbReference>
<evidence type="ECO:0000256" key="10">
    <source>
        <dbReference type="ARBA" id="ARBA00023141"/>
    </source>
</evidence>
<evidence type="ECO:0000313" key="15">
    <source>
        <dbReference type="Proteomes" id="UP000249936"/>
    </source>
</evidence>
<evidence type="ECO:0000313" key="14">
    <source>
        <dbReference type="EMBL" id="SPX40917.1"/>
    </source>
</evidence>
<dbReference type="InterPro" id="IPR023026">
    <property type="entry name" value="Trp_synth_beta/beta-like"/>
</dbReference>
<keyword evidence="7" id="KW-0028">Amino-acid biosynthesis</keyword>
<dbReference type="PANTHER" id="PTHR48077">
    <property type="entry name" value="TRYPTOPHAN SYNTHASE-RELATED"/>
    <property type="match status" value="1"/>
</dbReference>
<dbReference type="Proteomes" id="UP000249936">
    <property type="component" value="Unassembled WGS sequence"/>
</dbReference>
<evidence type="ECO:0000256" key="2">
    <source>
        <dbReference type="ARBA" id="ARBA00002786"/>
    </source>
</evidence>
<evidence type="ECO:0000256" key="12">
    <source>
        <dbReference type="ARBA" id="ARBA00049047"/>
    </source>
</evidence>
<dbReference type="InterPro" id="IPR006653">
    <property type="entry name" value="Trp_synth_b_CS"/>
</dbReference>
<dbReference type="EC" id="4.2.1.20" evidence="6"/>
<dbReference type="AlphaFoldDB" id="A0A2X1RMU8"/>
<dbReference type="PANTHER" id="PTHR48077:SF3">
    <property type="entry name" value="TRYPTOPHAN SYNTHASE"/>
    <property type="match status" value="1"/>
</dbReference>
<dbReference type="Gene3D" id="3.40.50.1100">
    <property type="match status" value="2"/>
</dbReference>
<organism evidence="14 15">
    <name type="scientific">Haemophilus influenzae</name>
    <dbReference type="NCBI Taxonomy" id="727"/>
    <lineage>
        <taxon>Bacteria</taxon>
        <taxon>Pseudomonadati</taxon>
        <taxon>Pseudomonadota</taxon>
        <taxon>Gammaproteobacteria</taxon>
        <taxon>Pasteurellales</taxon>
        <taxon>Pasteurellaceae</taxon>
        <taxon>Haemophilus</taxon>
    </lineage>
</organism>
<evidence type="ECO:0000256" key="7">
    <source>
        <dbReference type="ARBA" id="ARBA00022605"/>
    </source>
</evidence>
<evidence type="ECO:0000256" key="11">
    <source>
        <dbReference type="ARBA" id="ARBA00023239"/>
    </source>
</evidence>
<dbReference type="InterPro" id="IPR036052">
    <property type="entry name" value="TrpB-like_PALP_sf"/>
</dbReference>
<feature type="domain" description="Tryptophan synthase beta chain-like PALP" evidence="13">
    <location>
        <begin position="39"/>
        <end position="136"/>
    </location>
</feature>
<protein>
    <recommendedName>
        <fullName evidence="6">tryptophan synthase</fullName>
        <ecNumber evidence="6">4.2.1.20</ecNumber>
    </recommendedName>
</protein>
<evidence type="ECO:0000256" key="4">
    <source>
        <dbReference type="ARBA" id="ARBA00009982"/>
    </source>
</evidence>
<evidence type="ECO:0000256" key="6">
    <source>
        <dbReference type="ARBA" id="ARBA00012043"/>
    </source>
</evidence>
<accession>A0A2X1RMU8</accession>
<comment type="pathway">
    <text evidence="3">Amino-acid biosynthesis; L-tryptophan biosynthesis; L-tryptophan from chorismate: step 5/5.</text>
</comment>
<dbReference type="EMBL" id="UASK01000003">
    <property type="protein sequence ID" value="SPX40917.1"/>
    <property type="molecule type" value="Genomic_DNA"/>
</dbReference>
<evidence type="ECO:0000256" key="9">
    <source>
        <dbReference type="ARBA" id="ARBA00022898"/>
    </source>
</evidence>
<comment type="catalytic activity">
    <reaction evidence="12">
        <text>(1S,2R)-1-C-(indol-3-yl)glycerol 3-phosphate + L-serine = D-glyceraldehyde 3-phosphate + L-tryptophan + H2O</text>
        <dbReference type="Rhea" id="RHEA:10532"/>
        <dbReference type="ChEBI" id="CHEBI:15377"/>
        <dbReference type="ChEBI" id="CHEBI:33384"/>
        <dbReference type="ChEBI" id="CHEBI:57912"/>
        <dbReference type="ChEBI" id="CHEBI:58866"/>
        <dbReference type="ChEBI" id="CHEBI:59776"/>
        <dbReference type="EC" id="4.2.1.20"/>
    </reaction>
</comment>
<keyword evidence="9" id="KW-0663">Pyridoxal phosphate</keyword>
<comment type="similarity">
    <text evidence="4">Belongs to the TrpB family.</text>
</comment>
<evidence type="ECO:0000256" key="1">
    <source>
        <dbReference type="ARBA" id="ARBA00001933"/>
    </source>
</evidence>
<evidence type="ECO:0000259" key="13">
    <source>
        <dbReference type="Pfam" id="PF00291"/>
    </source>
</evidence>
<evidence type="ECO:0000256" key="3">
    <source>
        <dbReference type="ARBA" id="ARBA00004733"/>
    </source>
</evidence>
<keyword evidence="11 14" id="KW-0456">Lyase</keyword>
<dbReference type="GO" id="GO:0005737">
    <property type="term" value="C:cytoplasm"/>
    <property type="evidence" value="ECO:0007669"/>
    <property type="project" value="TreeGrafter"/>
</dbReference>
<dbReference type="GO" id="GO:0004834">
    <property type="term" value="F:tryptophan synthase activity"/>
    <property type="evidence" value="ECO:0007669"/>
    <property type="project" value="UniProtKB-EC"/>
</dbReference>
<name>A0A2X1RMU8_HAEIF</name>
<comment type="cofactor">
    <cofactor evidence="1">
        <name>pyridoxal 5'-phosphate</name>
        <dbReference type="ChEBI" id="CHEBI:597326"/>
    </cofactor>
</comment>
<gene>
    <name evidence="14" type="primary">trpB_1</name>
    <name evidence="14" type="ORF">NCTC11872_00496</name>
</gene>
<sequence length="151" mass="17006">MYVPEILVPVLKQLEQAFVEAQNDPTFQAEFADLLKNYAGRPTALTLCRNLTKGTKTKLYLKREDLLHGGAHKTNQVLGQILLAKRMGKTRIIAETGAGQHGVATALACAMLDMPCRVYMGAKDVERQSPNVFRMRLMVRKWFLYKKALVL</sequence>
<reference evidence="14 15" key="1">
    <citation type="submission" date="2018-06" db="EMBL/GenBank/DDBJ databases">
        <authorList>
            <consortium name="Pathogen Informatics"/>
            <person name="Doyle S."/>
        </authorList>
    </citation>
    <scope>NUCLEOTIDE SEQUENCE [LARGE SCALE GENOMIC DNA]</scope>
    <source>
        <strain evidence="14 15">NCTC11872</strain>
    </source>
</reference>